<evidence type="ECO:0000313" key="4">
    <source>
        <dbReference type="Proteomes" id="UP000800235"/>
    </source>
</evidence>
<proteinExistence type="predicted"/>
<feature type="region of interest" description="Disordered" evidence="1">
    <location>
        <begin position="37"/>
        <end position="96"/>
    </location>
</feature>
<gene>
    <name evidence="3" type="ORF">EJ08DRAFT_647013</name>
</gene>
<evidence type="ECO:0000313" key="3">
    <source>
        <dbReference type="EMBL" id="KAF2433699.1"/>
    </source>
</evidence>
<evidence type="ECO:0000256" key="2">
    <source>
        <dbReference type="SAM" id="Phobius"/>
    </source>
</evidence>
<dbReference type="Proteomes" id="UP000800235">
    <property type="component" value="Unassembled WGS sequence"/>
</dbReference>
<accession>A0A9P4U0L4</accession>
<feature type="non-terminal residue" evidence="3">
    <location>
        <position position="135"/>
    </location>
</feature>
<feature type="compositionally biased region" description="Polar residues" evidence="1">
    <location>
        <begin position="69"/>
        <end position="83"/>
    </location>
</feature>
<name>A0A9P4U0L4_9PEZI</name>
<evidence type="ECO:0000256" key="1">
    <source>
        <dbReference type="SAM" id="MobiDB-lite"/>
    </source>
</evidence>
<keyword evidence="2" id="KW-0812">Transmembrane</keyword>
<keyword evidence="2" id="KW-1133">Transmembrane helix</keyword>
<reference evidence="3" key="1">
    <citation type="journal article" date="2020" name="Stud. Mycol.">
        <title>101 Dothideomycetes genomes: a test case for predicting lifestyles and emergence of pathogens.</title>
        <authorList>
            <person name="Haridas S."/>
            <person name="Albert R."/>
            <person name="Binder M."/>
            <person name="Bloem J."/>
            <person name="Labutti K."/>
            <person name="Salamov A."/>
            <person name="Andreopoulos B."/>
            <person name="Baker S."/>
            <person name="Barry K."/>
            <person name="Bills G."/>
            <person name="Bluhm B."/>
            <person name="Cannon C."/>
            <person name="Castanera R."/>
            <person name="Culley D."/>
            <person name="Daum C."/>
            <person name="Ezra D."/>
            <person name="Gonzalez J."/>
            <person name="Henrissat B."/>
            <person name="Kuo A."/>
            <person name="Liang C."/>
            <person name="Lipzen A."/>
            <person name="Lutzoni F."/>
            <person name="Magnuson J."/>
            <person name="Mondo S."/>
            <person name="Nolan M."/>
            <person name="Ohm R."/>
            <person name="Pangilinan J."/>
            <person name="Park H.-J."/>
            <person name="Ramirez L."/>
            <person name="Alfaro M."/>
            <person name="Sun H."/>
            <person name="Tritt A."/>
            <person name="Yoshinaga Y."/>
            <person name="Zwiers L.-H."/>
            <person name="Turgeon B."/>
            <person name="Goodwin S."/>
            <person name="Spatafora J."/>
            <person name="Crous P."/>
            <person name="Grigoriev I."/>
        </authorList>
    </citation>
    <scope>NUCLEOTIDE SEQUENCE</scope>
    <source>
        <strain evidence="3">CBS 130266</strain>
    </source>
</reference>
<organism evidence="3 4">
    <name type="scientific">Tothia fuscella</name>
    <dbReference type="NCBI Taxonomy" id="1048955"/>
    <lineage>
        <taxon>Eukaryota</taxon>
        <taxon>Fungi</taxon>
        <taxon>Dikarya</taxon>
        <taxon>Ascomycota</taxon>
        <taxon>Pezizomycotina</taxon>
        <taxon>Dothideomycetes</taxon>
        <taxon>Pleosporomycetidae</taxon>
        <taxon>Venturiales</taxon>
        <taxon>Cylindrosympodiaceae</taxon>
        <taxon>Tothia</taxon>
    </lineage>
</organism>
<keyword evidence="4" id="KW-1185">Reference proteome</keyword>
<keyword evidence="2" id="KW-0472">Membrane</keyword>
<dbReference type="AlphaFoldDB" id="A0A9P4U0L4"/>
<protein>
    <submittedName>
        <fullName evidence="3">Uncharacterized protein</fullName>
    </submittedName>
</protein>
<dbReference type="EMBL" id="MU007019">
    <property type="protein sequence ID" value="KAF2433699.1"/>
    <property type="molecule type" value="Genomic_DNA"/>
</dbReference>
<sequence>MHDHTSAADTTTHTSHDTWTDSTSHYTDHVQHNHHYSEHVNPTHQPSHNANNGRHHHHGPEAGSPVTDPATNLVYNDHMTNATFPPPPYTSRYNRRLDQRRPVTEWERSMSKFAPAIFILVVILLVVCYLCYDYC</sequence>
<feature type="region of interest" description="Disordered" evidence="1">
    <location>
        <begin position="1"/>
        <end position="25"/>
    </location>
</feature>
<comment type="caution">
    <text evidence="3">The sequence shown here is derived from an EMBL/GenBank/DDBJ whole genome shotgun (WGS) entry which is preliminary data.</text>
</comment>
<feature type="transmembrane region" description="Helical" evidence="2">
    <location>
        <begin position="113"/>
        <end position="132"/>
    </location>
</feature>